<dbReference type="Gene3D" id="3.40.50.300">
    <property type="entry name" value="P-loop containing nucleotide triphosphate hydrolases"/>
    <property type="match status" value="1"/>
</dbReference>
<accession>A0A2G8JQG9</accession>
<evidence type="ECO:0000256" key="3">
    <source>
        <dbReference type="ARBA" id="ARBA00022777"/>
    </source>
</evidence>
<keyword evidence="2" id="KW-0547">Nucleotide-binding</keyword>
<evidence type="ECO:0000256" key="1">
    <source>
        <dbReference type="ARBA" id="ARBA00022679"/>
    </source>
</evidence>
<evidence type="ECO:0000313" key="6">
    <source>
        <dbReference type="EMBL" id="PIK37969.1"/>
    </source>
</evidence>
<comment type="similarity">
    <text evidence="4">Belongs to the adenylate kinase family.</text>
</comment>
<proteinExistence type="inferred from homology"/>
<dbReference type="PRINTS" id="PR00094">
    <property type="entry name" value="ADENYLTKNASE"/>
</dbReference>
<evidence type="ECO:0000256" key="4">
    <source>
        <dbReference type="RuleBase" id="RU003330"/>
    </source>
</evidence>
<dbReference type="Pfam" id="PF00406">
    <property type="entry name" value="ADK"/>
    <property type="match status" value="1"/>
</dbReference>
<dbReference type="OrthoDB" id="442176at2759"/>
<dbReference type="PANTHER" id="PTHR23359">
    <property type="entry name" value="NUCLEOTIDE KINASE"/>
    <property type="match status" value="1"/>
</dbReference>
<dbReference type="Proteomes" id="UP000230750">
    <property type="component" value="Unassembled WGS sequence"/>
</dbReference>
<dbReference type="GO" id="GO:0019205">
    <property type="term" value="F:nucleobase-containing compound kinase activity"/>
    <property type="evidence" value="ECO:0007669"/>
    <property type="project" value="InterPro"/>
</dbReference>
<comment type="caution">
    <text evidence="6">The sequence shown here is derived from an EMBL/GenBank/DDBJ whole genome shotgun (WGS) entry which is preliminary data.</text>
</comment>
<sequence>MTPLSPLPLHPPLPIHSQSPISSLMTGLMYHKPEDHVSYLKQCLQELDGADAKTSNGTYHSVLEMKKTSPLPPIPPALTNGDVKKNLKYIFILVGENLRRQAEQLEGSDENWKVLSELIKVGKLVSEETAFTAVKTDVDNTLEANPENLIGFLVEGFPRTTEQYQMFEKEFGRPDMILSLESEDYRLKFRLDKRKESNLRVDDTEEAVENRISSFQTSTMSVIDQFQGHSNVLHRVNVDRDVEEVFYDMANIIDGAFFEIRENNTANNALNAMDPLPPIPKQKTNTEEELVTQGADSEAGGKDEMKQGATEETDASKVCYKLMNDVIDSYRGDG</sequence>
<keyword evidence="7" id="KW-1185">Reference proteome</keyword>
<name>A0A2G8JQG9_STIJA</name>
<dbReference type="GO" id="GO:0006139">
    <property type="term" value="P:nucleobase-containing compound metabolic process"/>
    <property type="evidence" value="ECO:0007669"/>
    <property type="project" value="InterPro"/>
</dbReference>
<evidence type="ECO:0000313" key="7">
    <source>
        <dbReference type="Proteomes" id="UP000230750"/>
    </source>
</evidence>
<dbReference type="SUPFAM" id="SSF52540">
    <property type="entry name" value="P-loop containing nucleoside triphosphate hydrolases"/>
    <property type="match status" value="1"/>
</dbReference>
<protein>
    <submittedName>
        <fullName evidence="6">Sperm adenylate kinase</fullName>
    </submittedName>
</protein>
<dbReference type="InterPro" id="IPR027417">
    <property type="entry name" value="P-loop_NTPase"/>
</dbReference>
<dbReference type="STRING" id="307972.A0A2G8JQG9"/>
<dbReference type="InterPro" id="IPR000850">
    <property type="entry name" value="Adenylat/UMP-CMP_kin"/>
</dbReference>
<feature type="region of interest" description="Disordered" evidence="5">
    <location>
        <begin position="269"/>
        <end position="313"/>
    </location>
</feature>
<keyword evidence="1 4" id="KW-0808">Transferase</keyword>
<gene>
    <name evidence="6" type="ORF">BSL78_25192</name>
</gene>
<evidence type="ECO:0000256" key="5">
    <source>
        <dbReference type="SAM" id="MobiDB-lite"/>
    </source>
</evidence>
<organism evidence="6 7">
    <name type="scientific">Stichopus japonicus</name>
    <name type="common">Sea cucumber</name>
    <dbReference type="NCBI Taxonomy" id="307972"/>
    <lineage>
        <taxon>Eukaryota</taxon>
        <taxon>Metazoa</taxon>
        <taxon>Echinodermata</taxon>
        <taxon>Eleutherozoa</taxon>
        <taxon>Echinozoa</taxon>
        <taxon>Holothuroidea</taxon>
        <taxon>Aspidochirotacea</taxon>
        <taxon>Aspidochirotida</taxon>
        <taxon>Stichopodidae</taxon>
        <taxon>Apostichopus</taxon>
    </lineage>
</organism>
<keyword evidence="3 4" id="KW-0418">Kinase</keyword>
<reference evidence="6 7" key="1">
    <citation type="journal article" date="2017" name="PLoS Biol.">
        <title>The sea cucumber genome provides insights into morphological evolution and visceral regeneration.</title>
        <authorList>
            <person name="Zhang X."/>
            <person name="Sun L."/>
            <person name="Yuan J."/>
            <person name="Sun Y."/>
            <person name="Gao Y."/>
            <person name="Zhang L."/>
            <person name="Li S."/>
            <person name="Dai H."/>
            <person name="Hamel J.F."/>
            <person name="Liu C."/>
            <person name="Yu Y."/>
            <person name="Liu S."/>
            <person name="Lin W."/>
            <person name="Guo K."/>
            <person name="Jin S."/>
            <person name="Xu P."/>
            <person name="Storey K.B."/>
            <person name="Huan P."/>
            <person name="Zhang T."/>
            <person name="Zhou Y."/>
            <person name="Zhang J."/>
            <person name="Lin C."/>
            <person name="Li X."/>
            <person name="Xing L."/>
            <person name="Huo D."/>
            <person name="Sun M."/>
            <person name="Wang L."/>
            <person name="Mercier A."/>
            <person name="Li F."/>
            <person name="Yang H."/>
            <person name="Xiang J."/>
        </authorList>
    </citation>
    <scope>NUCLEOTIDE SEQUENCE [LARGE SCALE GENOMIC DNA]</scope>
    <source>
        <strain evidence="6">Shaxun</strain>
        <tissue evidence="6">Muscle</tissue>
    </source>
</reference>
<evidence type="ECO:0000256" key="2">
    <source>
        <dbReference type="ARBA" id="ARBA00022741"/>
    </source>
</evidence>
<dbReference type="AlphaFoldDB" id="A0A2G8JQG9"/>
<dbReference type="EMBL" id="MRZV01001423">
    <property type="protein sequence ID" value="PIK37969.1"/>
    <property type="molecule type" value="Genomic_DNA"/>
</dbReference>
<dbReference type="GO" id="GO:0005524">
    <property type="term" value="F:ATP binding"/>
    <property type="evidence" value="ECO:0007669"/>
    <property type="project" value="InterPro"/>
</dbReference>